<sequence length="136" mass="15143">MGKSINKVRVTALILGILAIAFAFFTRIVSIFEYVTFDIGPDPDQITLGYLWMDMWKGNFPQLGLPGGGGKYGFAIPPLYSYLGFPLTIFGTAPEFQVLTNGLFSFLSIPLLIYFVYQLLENVEKAERGTSELEGR</sequence>
<keyword evidence="1" id="KW-0812">Transmembrane</keyword>
<keyword evidence="1" id="KW-1133">Transmembrane helix</keyword>
<evidence type="ECO:0000313" key="2">
    <source>
        <dbReference type="EMBL" id="OPF18855.1"/>
    </source>
</evidence>
<gene>
    <name evidence="2" type="ORF">B1L04_05295</name>
</gene>
<reference evidence="2 3" key="1">
    <citation type="submission" date="2017-02" db="EMBL/GenBank/DDBJ databases">
        <title>Genome sequence of Microcystis aeruginosa KW.</title>
        <authorList>
            <person name="Oh H.-M."/>
            <person name="Ahn C.-Y."/>
            <person name="Jeong H."/>
            <person name="Srivastava A."/>
            <person name="Lee H.-G."/>
            <person name="Kang S.-R."/>
        </authorList>
    </citation>
    <scope>NUCLEOTIDE SEQUENCE [LARGE SCALE GENOMIC DNA]</scope>
    <source>
        <strain evidence="2 3">KW</strain>
    </source>
</reference>
<evidence type="ECO:0008006" key="4">
    <source>
        <dbReference type="Google" id="ProtNLM"/>
    </source>
</evidence>
<feature type="transmembrane region" description="Helical" evidence="1">
    <location>
        <begin position="12"/>
        <end position="32"/>
    </location>
</feature>
<protein>
    <recommendedName>
        <fullName evidence="4">Glycosyltransferase RgtA/B/C/D-like domain-containing protein</fullName>
    </recommendedName>
</protein>
<name>A0A1V4BVX5_MICAE</name>
<keyword evidence="1" id="KW-0472">Membrane</keyword>
<dbReference type="AlphaFoldDB" id="A0A1V4BVX5"/>
<evidence type="ECO:0000256" key="1">
    <source>
        <dbReference type="SAM" id="Phobius"/>
    </source>
</evidence>
<dbReference type="Proteomes" id="UP000189835">
    <property type="component" value="Unassembled WGS sequence"/>
</dbReference>
<feature type="transmembrane region" description="Helical" evidence="1">
    <location>
        <begin position="102"/>
        <end position="120"/>
    </location>
</feature>
<comment type="caution">
    <text evidence="2">The sequence shown here is derived from an EMBL/GenBank/DDBJ whole genome shotgun (WGS) entry which is preliminary data.</text>
</comment>
<proteinExistence type="predicted"/>
<dbReference type="EMBL" id="MVGR01000003">
    <property type="protein sequence ID" value="OPF18855.1"/>
    <property type="molecule type" value="Genomic_DNA"/>
</dbReference>
<organism evidence="2 3">
    <name type="scientific">Microcystis aeruginosa KW</name>
    <dbReference type="NCBI Taxonomy" id="1960155"/>
    <lineage>
        <taxon>Bacteria</taxon>
        <taxon>Bacillati</taxon>
        <taxon>Cyanobacteriota</taxon>
        <taxon>Cyanophyceae</taxon>
        <taxon>Oscillatoriophycideae</taxon>
        <taxon>Chroococcales</taxon>
        <taxon>Microcystaceae</taxon>
        <taxon>Microcystis</taxon>
    </lineage>
</organism>
<dbReference type="RefSeq" id="WP_079206007.1">
    <property type="nucleotide sequence ID" value="NZ_MVGR01000003.1"/>
</dbReference>
<evidence type="ECO:0000313" key="3">
    <source>
        <dbReference type="Proteomes" id="UP000189835"/>
    </source>
</evidence>
<accession>A0A1V4BVX5</accession>